<dbReference type="RefSeq" id="WP_067454891.1">
    <property type="nucleotide sequence ID" value="NZ_SMFR01000001.1"/>
</dbReference>
<name>A0A4R1FZH2_9NOCA</name>
<organism evidence="3 4">
    <name type="scientific">Nocardia alba</name>
    <dbReference type="NCBI Taxonomy" id="225051"/>
    <lineage>
        <taxon>Bacteria</taxon>
        <taxon>Bacillati</taxon>
        <taxon>Actinomycetota</taxon>
        <taxon>Actinomycetes</taxon>
        <taxon>Mycobacteriales</taxon>
        <taxon>Nocardiaceae</taxon>
        <taxon>Nocardia</taxon>
    </lineage>
</organism>
<comment type="caution">
    <text evidence="3">The sequence shown here is derived from an EMBL/GenBank/DDBJ whole genome shotgun (WGS) entry which is preliminary data.</text>
</comment>
<sequence>MAESGQRRAAVDSVLRARDIDRAQASTVLDAAYAEGQLGAGEYHDRVASATIARTVGDLARLTADLQSPAVFGDSSPSRRPRRRALTEYPARTRARSSDRTATIAALDTARADGQLDAEEHAVMIELAAESRTLGDLSTLVAELHQRPDPPTKPRARRDRTRLVVIALASVAAVAAFVVTVRDPAEPPPATHHNSATPLVLPTPSPTTIAGFLHIRDGLDAKFGSAVVDTISYYPTYAKLTREVASQGSFTADYTYYGGFQRATGAMPARARATVAIDLATVNTDALAVALADAATTLRVPDGKVRHFSIAADSSTKRPVISIHVGDEHSRSGFLTMAVSGELIRANPYTEK</sequence>
<evidence type="ECO:0000313" key="4">
    <source>
        <dbReference type="Proteomes" id="UP000294856"/>
    </source>
</evidence>
<dbReference type="STRING" id="1210063.GCA_001612665_04590"/>
<evidence type="ECO:0000256" key="1">
    <source>
        <dbReference type="SAM" id="Phobius"/>
    </source>
</evidence>
<keyword evidence="4" id="KW-1185">Reference proteome</keyword>
<reference evidence="3 4" key="1">
    <citation type="submission" date="2019-03" db="EMBL/GenBank/DDBJ databases">
        <title>Genomic Encyclopedia of Type Strains, Phase IV (KMG-IV): sequencing the most valuable type-strain genomes for metagenomic binning, comparative biology and taxonomic classification.</title>
        <authorList>
            <person name="Goeker M."/>
        </authorList>
    </citation>
    <scope>NUCLEOTIDE SEQUENCE [LARGE SCALE GENOMIC DNA]</scope>
    <source>
        <strain evidence="3 4">DSM 44684</strain>
    </source>
</reference>
<feature type="transmembrane region" description="Helical" evidence="1">
    <location>
        <begin position="163"/>
        <end position="181"/>
    </location>
</feature>
<feature type="domain" description="DUF1707" evidence="2">
    <location>
        <begin position="15"/>
        <end position="67"/>
    </location>
</feature>
<dbReference type="OrthoDB" id="3534574at2"/>
<proteinExistence type="predicted"/>
<dbReference type="PANTHER" id="PTHR40763">
    <property type="entry name" value="MEMBRANE PROTEIN-RELATED"/>
    <property type="match status" value="1"/>
</dbReference>
<dbReference type="EMBL" id="SMFR01000001">
    <property type="protein sequence ID" value="TCK00674.1"/>
    <property type="molecule type" value="Genomic_DNA"/>
</dbReference>
<dbReference type="InterPro" id="IPR012551">
    <property type="entry name" value="DUF1707_SHOCT-like"/>
</dbReference>
<accession>A0A4R1FZH2</accession>
<evidence type="ECO:0000259" key="2">
    <source>
        <dbReference type="Pfam" id="PF08044"/>
    </source>
</evidence>
<dbReference type="Pfam" id="PF08044">
    <property type="entry name" value="DUF1707"/>
    <property type="match status" value="2"/>
</dbReference>
<keyword evidence="1" id="KW-0472">Membrane</keyword>
<dbReference type="PANTHER" id="PTHR40763:SF4">
    <property type="entry name" value="DUF1707 DOMAIN-CONTAINING PROTEIN"/>
    <property type="match status" value="1"/>
</dbReference>
<feature type="domain" description="DUF1707" evidence="2">
    <location>
        <begin position="93"/>
        <end position="144"/>
    </location>
</feature>
<keyword evidence="1" id="KW-1133">Transmembrane helix</keyword>
<keyword evidence="1" id="KW-0812">Transmembrane</keyword>
<dbReference type="AlphaFoldDB" id="A0A4R1FZH2"/>
<evidence type="ECO:0000313" key="3">
    <source>
        <dbReference type="EMBL" id="TCK00674.1"/>
    </source>
</evidence>
<dbReference type="Proteomes" id="UP000294856">
    <property type="component" value="Unassembled WGS sequence"/>
</dbReference>
<gene>
    <name evidence="3" type="ORF">DFR71_1681</name>
</gene>
<protein>
    <submittedName>
        <fullName evidence="3">Uncharacterized protein DUF1707</fullName>
    </submittedName>
</protein>